<keyword evidence="2" id="KW-1185">Reference proteome</keyword>
<organism evidence="1 2">
    <name type="scientific">Streptococcus gallinaceus</name>
    <dbReference type="NCBI Taxonomy" id="165758"/>
    <lineage>
        <taxon>Bacteria</taxon>
        <taxon>Bacillati</taxon>
        <taxon>Bacillota</taxon>
        <taxon>Bacilli</taxon>
        <taxon>Lactobacillales</taxon>
        <taxon>Streptococcaceae</taxon>
        <taxon>Streptococcus</taxon>
    </lineage>
</organism>
<accession>A0ABV2JKF2</accession>
<dbReference type="Pfam" id="PF13122">
    <property type="entry name" value="DUF3977"/>
    <property type="match status" value="1"/>
</dbReference>
<proteinExistence type="predicted"/>
<sequence>MTKYIEFGFGNRWLIRTEFEKDDGSEWEVKGISGPIKPKSVYLRIWLGKIVYIWDWQEGFKKQEKKRRAVKFIFGIASEVEDDTKRIME</sequence>
<evidence type="ECO:0000313" key="2">
    <source>
        <dbReference type="Proteomes" id="UP001549055"/>
    </source>
</evidence>
<name>A0ABV2JKF2_9STRE</name>
<dbReference type="InterPro" id="IPR025009">
    <property type="entry name" value="DUF3977"/>
</dbReference>
<dbReference type="EMBL" id="JBEPMK010000001">
    <property type="protein sequence ID" value="MET3643454.1"/>
    <property type="molecule type" value="Genomic_DNA"/>
</dbReference>
<dbReference type="Proteomes" id="UP001549055">
    <property type="component" value="Unassembled WGS sequence"/>
</dbReference>
<evidence type="ECO:0008006" key="3">
    <source>
        <dbReference type="Google" id="ProtNLM"/>
    </source>
</evidence>
<reference evidence="1 2" key="1">
    <citation type="submission" date="2024-06" db="EMBL/GenBank/DDBJ databases">
        <title>Genomic Encyclopedia of Type Strains, Phase IV (KMG-IV): sequencing the most valuable type-strain genomes for metagenomic binning, comparative biology and taxonomic classification.</title>
        <authorList>
            <person name="Goeker M."/>
        </authorList>
    </citation>
    <scope>NUCLEOTIDE SEQUENCE [LARGE SCALE GENOMIC DNA]</scope>
    <source>
        <strain evidence="1 2">DSM 15349</strain>
    </source>
</reference>
<dbReference type="RefSeq" id="WP_253362415.1">
    <property type="nucleotide sequence ID" value="NZ_JALJXU010000001.1"/>
</dbReference>
<protein>
    <recommendedName>
        <fullName evidence="3">DUF3977 family protein</fullName>
    </recommendedName>
</protein>
<comment type="caution">
    <text evidence="1">The sequence shown here is derived from an EMBL/GenBank/DDBJ whole genome shotgun (WGS) entry which is preliminary data.</text>
</comment>
<evidence type="ECO:0000313" key="1">
    <source>
        <dbReference type="EMBL" id="MET3643454.1"/>
    </source>
</evidence>
<gene>
    <name evidence="1" type="ORF">ABID27_000071</name>
</gene>